<feature type="non-terminal residue" evidence="1">
    <location>
        <position position="52"/>
    </location>
</feature>
<dbReference type="OrthoDB" id="5599418at2759"/>
<evidence type="ECO:0008006" key="3">
    <source>
        <dbReference type="Google" id="ProtNLM"/>
    </source>
</evidence>
<dbReference type="HOGENOM" id="CLU_206742_1_0_1"/>
<dbReference type="AlphaFoldDB" id="E3S0B9"/>
<keyword evidence="2" id="KW-1185">Reference proteome</keyword>
<dbReference type="eggNOG" id="KOG0017">
    <property type="taxonomic scope" value="Eukaryota"/>
</dbReference>
<dbReference type="SUPFAM" id="SSF56672">
    <property type="entry name" value="DNA/RNA polymerases"/>
    <property type="match status" value="1"/>
</dbReference>
<reference evidence="1 2" key="1">
    <citation type="journal article" date="2010" name="Genome Biol.">
        <title>A first genome assembly of the barley fungal pathogen Pyrenophora teres f. teres.</title>
        <authorList>
            <person name="Ellwood S.R."/>
            <person name="Liu Z."/>
            <person name="Syme R.A."/>
            <person name="Lai Z."/>
            <person name="Hane J.K."/>
            <person name="Keiper F."/>
            <person name="Moffat C.S."/>
            <person name="Oliver R.P."/>
            <person name="Friesen T.L."/>
        </authorList>
    </citation>
    <scope>NUCLEOTIDE SEQUENCE [LARGE SCALE GENOMIC DNA]</scope>
    <source>
        <strain evidence="1 2">0-1</strain>
    </source>
</reference>
<dbReference type="Gene3D" id="3.30.70.270">
    <property type="match status" value="1"/>
</dbReference>
<proteinExistence type="predicted"/>
<gene>
    <name evidence="1" type="ORF">PTT_15489</name>
</gene>
<evidence type="ECO:0000313" key="1">
    <source>
        <dbReference type="EMBL" id="EFQ88580.1"/>
    </source>
</evidence>
<dbReference type="PANTHER" id="PTHR33064">
    <property type="entry name" value="POL PROTEIN"/>
    <property type="match status" value="1"/>
</dbReference>
<dbReference type="KEGG" id="pte:PTT_15489"/>
<dbReference type="Proteomes" id="UP000001067">
    <property type="component" value="Unassembled WGS sequence"/>
</dbReference>
<organism evidence="2">
    <name type="scientific">Pyrenophora teres f. teres (strain 0-1)</name>
    <name type="common">Barley net blotch fungus</name>
    <name type="synonym">Drechslera teres f. teres</name>
    <dbReference type="NCBI Taxonomy" id="861557"/>
    <lineage>
        <taxon>Eukaryota</taxon>
        <taxon>Fungi</taxon>
        <taxon>Dikarya</taxon>
        <taxon>Ascomycota</taxon>
        <taxon>Pezizomycotina</taxon>
        <taxon>Dothideomycetes</taxon>
        <taxon>Pleosporomycetidae</taxon>
        <taxon>Pleosporales</taxon>
        <taxon>Pleosporineae</taxon>
        <taxon>Pleosporaceae</taxon>
        <taxon>Pyrenophora</taxon>
    </lineage>
</organism>
<sequence length="52" mass="6188">MNPKKIQTVQEWPIPKTVKDVQSFLGFANFYRKFIRNYSRITAPLTEITKKD</sequence>
<dbReference type="InterPro" id="IPR051320">
    <property type="entry name" value="Viral_Replic_Matur_Polypro"/>
</dbReference>
<name>E3S0B9_PYRTT</name>
<dbReference type="InterPro" id="IPR043128">
    <property type="entry name" value="Rev_trsase/Diguanyl_cyclase"/>
</dbReference>
<dbReference type="PANTHER" id="PTHR33064:SF37">
    <property type="entry name" value="RIBONUCLEASE H"/>
    <property type="match status" value="1"/>
</dbReference>
<accession>E3S0B9</accession>
<protein>
    <recommendedName>
        <fullName evidence="3">Mitochondrial protein</fullName>
    </recommendedName>
</protein>
<evidence type="ECO:0000313" key="2">
    <source>
        <dbReference type="Proteomes" id="UP000001067"/>
    </source>
</evidence>
<dbReference type="STRING" id="861557.E3S0B9"/>
<dbReference type="EMBL" id="GL536297">
    <property type="protein sequence ID" value="EFQ88580.1"/>
    <property type="molecule type" value="Genomic_DNA"/>
</dbReference>
<dbReference type="FunFam" id="3.30.70.270:FF:000063">
    <property type="entry name" value="Zinc knuckle domaincontaining protein"/>
    <property type="match status" value="1"/>
</dbReference>
<dbReference type="InterPro" id="IPR043502">
    <property type="entry name" value="DNA/RNA_pol_sf"/>
</dbReference>